<dbReference type="PIRSF" id="PIRSF000196">
    <property type="entry name" value="Pro_dehydrog"/>
    <property type="match status" value="1"/>
</dbReference>
<proteinExistence type="predicted"/>
<evidence type="ECO:0000256" key="11">
    <source>
        <dbReference type="SAM" id="Phobius"/>
    </source>
</evidence>
<dbReference type="InterPro" id="IPR015659">
    <property type="entry name" value="Proline_oxidase"/>
</dbReference>
<evidence type="ECO:0000256" key="3">
    <source>
        <dbReference type="ARBA" id="ARBA00022630"/>
    </source>
</evidence>
<dbReference type="GO" id="GO:0004657">
    <property type="term" value="F:proline dehydrogenase activity"/>
    <property type="evidence" value="ECO:0007669"/>
    <property type="project" value="UniProtKB-EC"/>
</dbReference>
<evidence type="ECO:0000256" key="4">
    <source>
        <dbReference type="ARBA" id="ARBA00022741"/>
    </source>
</evidence>
<evidence type="ECO:0000256" key="6">
    <source>
        <dbReference type="ARBA" id="ARBA00023002"/>
    </source>
</evidence>
<feature type="transmembrane region" description="Helical" evidence="11">
    <location>
        <begin position="308"/>
        <end position="329"/>
    </location>
</feature>
<feature type="binding site" evidence="9">
    <location>
        <position position="284"/>
    </location>
    <ligand>
        <name>substrate</name>
    </ligand>
</feature>
<keyword evidence="11" id="KW-0472">Membrane</keyword>
<feature type="binding site" evidence="9">
    <location>
        <position position="97"/>
    </location>
    <ligand>
        <name>substrate</name>
    </ligand>
</feature>
<dbReference type="InterPro" id="IPR002872">
    <property type="entry name" value="Proline_DH_dom"/>
</dbReference>
<feature type="binding site" evidence="10">
    <location>
        <begin position="182"/>
        <end position="184"/>
    </location>
    <ligand>
        <name>FAD</name>
        <dbReference type="ChEBI" id="CHEBI:57692"/>
    </ligand>
</feature>
<dbReference type="RefSeq" id="WP_091473897.1">
    <property type="nucleotide sequence ID" value="NZ_FOIT01000001.1"/>
</dbReference>
<protein>
    <recommendedName>
        <fullName evidence="2">proline dehydrogenase</fullName>
        <ecNumber evidence="2">1.5.5.2</ecNumber>
    </recommendedName>
</protein>
<dbReference type="GO" id="GO:0000166">
    <property type="term" value="F:nucleotide binding"/>
    <property type="evidence" value="ECO:0007669"/>
    <property type="project" value="UniProtKB-KW"/>
</dbReference>
<dbReference type="Proteomes" id="UP000243605">
    <property type="component" value="Unassembled WGS sequence"/>
</dbReference>
<dbReference type="PANTHER" id="PTHR13914">
    <property type="entry name" value="PROLINE OXIDASE"/>
    <property type="match status" value="1"/>
</dbReference>
<dbReference type="AlphaFoldDB" id="A0A662Z1R5"/>
<dbReference type="Pfam" id="PF01619">
    <property type="entry name" value="Pro_dh"/>
    <property type="match status" value="1"/>
</dbReference>
<keyword evidence="3" id="KW-0285">Flavoprotein</keyword>
<dbReference type="InterPro" id="IPR008219">
    <property type="entry name" value="PRODH_bac_arc"/>
</dbReference>
<evidence type="ECO:0000256" key="10">
    <source>
        <dbReference type="PIRSR" id="PIRSR000196-2"/>
    </source>
</evidence>
<evidence type="ECO:0000256" key="8">
    <source>
        <dbReference type="ARBA" id="ARBA00048779"/>
    </source>
</evidence>
<dbReference type="SUPFAM" id="SSF51730">
    <property type="entry name" value="FAD-linked oxidoreductase"/>
    <property type="match status" value="1"/>
</dbReference>
<keyword evidence="14" id="KW-1185">Reference proteome</keyword>
<comment type="cofactor">
    <cofactor evidence="10">
        <name>FAD</name>
        <dbReference type="ChEBI" id="CHEBI:57692"/>
    </cofactor>
    <text evidence="10">Binds 1 FAD per subunit.</text>
</comment>
<dbReference type="Gene3D" id="3.20.20.220">
    <property type="match status" value="1"/>
</dbReference>
<dbReference type="EC" id="1.5.5.2" evidence="2"/>
<keyword evidence="11" id="KW-1133">Transmembrane helix</keyword>
<keyword evidence="7" id="KW-0642">Proline metabolism</keyword>
<keyword evidence="6" id="KW-0560">Oxidoreductase</keyword>
<feature type="binding site" evidence="10">
    <location>
        <position position="160"/>
    </location>
    <ligand>
        <name>FAD</name>
        <dbReference type="ChEBI" id="CHEBI:57692"/>
    </ligand>
</feature>
<dbReference type="EMBL" id="FOIT01000001">
    <property type="protein sequence ID" value="SEV87989.1"/>
    <property type="molecule type" value="Genomic_DNA"/>
</dbReference>
<dbReference type="UniPathway" id="UPA00261">
    <property type="reaction ID" value="UER00373"/>
</dbReference>
<evidence type="ECO:0000256" key="9">
    <source>
        <dbReference type="PIRSR" id="PIRSR000196-1"/>
    </source>
</evidence>
<evidence type="ECO:0000256" key="1">
    <source>
        <dbReference type="ARBA" id="ARBA00004739"/>
    </source>
</evidence>
<dbReference type="InterPro" id="IPR029041">
    <property type="entry name" value="FAD-linked_oxidoreductase-like"/>
</dbReference>
<keyword evidence="11" id="KW-0812">Transmembrane</keyword>
<reference evidence="13 14" key="1">
    <citation type="submission" date="2016-10" db="EMBL/GenBank/DDBJ databases">
        <authorList>
            <person name="Varghese N."/>
            <person name="Submissions S."/>
        </authorList>
    </citation>
    <scope>NUCLEOTIDE SEQUENCE [LARGE SCALE GENOMIC DNA]</scope>
    <source>
        <strain evidence="13 14">IBRC-M10081</strain>
    </source>
</reference>
<keyword evidence="4 10" id="KW-0547">Nucleotide-binding</keyword>
<sequence length="331" mass="38003">MGLFRDTVIQLSENKTLNDLTKQMGLKFGARKFVGGVDTEEAIETFKSINADGMSVTFDNLGEFITDTMDATYEKDLILEMIKAIDEHKVNAHCSVKLTQIGLDIDYEFCKTNFREILEAAKQVGIFVNIDMESYRVYDATMRMLDEMLEEFDNVGTVLQSYLFDSEEDVIKHKDERVRIVKGAYKEDPSVALQERESIDIAFEELIKKHLTEGTGFTSIATHDHNIIYNIMDFVERENIDKDTFEFQMLYGFRYDLAKQIVKKGYSMCIYVPYGNDWYAYFMRRIAERPQNVNLLVKDLMDNPAVKAGTITAGGLVVLGIISSIVKMFRK</sequence>
<accession>A0A662Z1R5</accession>
<comment type="catalytic activity">
    <reaction evidence="8">
        <text>L-proline + a quinone = (S)-1-pyrroline-5-carboxylate + a quinol + H(+)</text>
        <dbReference type="Rhea" id="RHEA:23784"/>
        <dbReference type="ChEBI" id="CHEBI:15378"/>
        <dbReference type="ChEBI" id="CHEBI:17388"/>
        <dbReference type="ChEBI" id="CHEBI:24646"/>
        <dbReference type="ChEBI" id="CHEBI:60039"/>
        <dbReference type="ChEBI" id="CHEBI:132124"/>
        <dbReference type="EC" id="1.5.5.2"/>
    </reaction>
</comment>
<comment type="pathway">
    <text evidence="1">Amino-acid degradation; L-proline degradation into L-glutamate; L-glutamate from L-proline: step 1/2.</text>
</comment>
<evidence type="ECO:0000313" key="13">
    <source>
        <dbReference type="EMBL" id="SEV87989.1"/>
    </source>
</evidence>
<name>A0A662Z1R5_9STAP</name>
<feature type="domain" description="Proline dehydrogenase" evidence="12">
    <location>
        <begin position="43"/>
        <end position="292"/>
    </location>
</feature>
<keyword evidence="5 10" id="KW-0274">FAD</keyword>
<dbReference type="GO" id="GO:0010133">
    <property type="term" value="P:L-proline catabolic process to L-glutamate"/>
    <property type="evidence" value="ECO:0007669"/>
    <property type="project" value="UniProtKB-UniPathway"/>
</dbReference>
<feature type="binding site" evidence="10">
    <location>
        <begin position="222"/>
        <end position="223"/>
    </location>
    <ligand>
        <name>FAD</name>
        <dbReference type="ChEBI" id="CHEBI:57692"/>
    </ligand>
</feature>
<gene>
    <name evidence="13" type="ORF">SAMN05192557_0689</name>
</gene>
<dbReference type="PANTHER" id="PTHR13914:SF0">
    <property type="entry name" value="PROLINE DEHYDROGENASE 1, MITOCHONDRIAL"/>
    <property type="match status" value="1"/>
</dbReference>
<organism evidence="13 14">
    <name type="scientific">Aliicoccus persicus</name>
    <dbReference type="NCBI Taxonomy" id="930138"/>
    <lineage>
        <taxon>Bacteria</taxon>
        <taxon>Bacillati</taxon>
        <taxon>Bacillota</taxon>
        <taxon>Bacilli</taxon>
        <taxon>Bacillales</taxon>
        <taxon>Staphylococcaceae</taxon>
        <taxon>Aliicoccus</taxon>
    </lineage>
</organism>
<evidence type="ECO:0000256" key="2">
    <source>
        <dbReference type="ARBA" id="ARBA00012695"/>
    </source>
</evidence>
<feature type="binding site" evidence="9">
    <location>
        <position position="285"/>
    </location>
    <ligand>
        <name>substrate</name>
    </ligand>
</feature>
<evidence type="ECO:0000313" key="14">
    <source>
        <dbReference type="Proteomes" id="UP000243605"/>
    </source>
</evidence>
<dbReference type="OrthoDB" id="9773461at2"/>
<evidence type="ECO:0000256" key="5">
    <source>
        <dbReference type="ARBA" id="ARBA00022827"/>
    </source>
</evidence>
<evidence type="ECO:0000256" key="7">
    <source>
        <dbReference type="ARBA" id="ARBA00023062"/>
    </source>
</evidence>
<feature type="binding site" evidence="10">
    <location>
        <position position="132"/>
    </location>
    <ligand>
        <name>FAD</name>
        <dbReference type="ChEBI" id="CHEBI:57692"/>
    </ligand>
</feature>
<evidence type="ECO:0000259" key="12">
    <source>
        <dbReference type="Pfam" id="PF01619"/>
    </source>
</evidence>